<keyword evidence="4" id="KW-0808">Transferase</keyword>
<accession>A0A9E8LTZ0</accession>
<sequence>MAMNSLKNPYNIPIGSWIKGKWHNNRYQIQRELGRGANGVVYLAEWNGRKVAVKMSETHYTVTSETNVLKALSKAQGVTLGPSLLDVDDWESGNRKYAFYVMEYIEGEQFLQFIIRKGTIWLDILILQLLSDLQIFHRNGWVFGDLKPDNLIVTSLPVKLRCIDVGGTTQIGRAIKEFTEFFDRGYWELGSRRAEPSYDLFAVAMVMMNAYYPNRFPKKKGGIEQLKQMIVQREGLKRYEQVILRALTGQYKQATEMRKDLLDLTALKGTKISSFRSTKKNIVRTQRKKKRKITGVIETILILLIIGFLYGFYIYARIG</sequence>
<keyword evidence="5" id="KW-1185">Reference proteome</keyword>
<feature type="transmembrane region" description="Helical" evidence="2">
    <location>
        <begin position="293"/>
        <end position="316"/>
    </location>
</feature>
<protein>
    <submittedName>
        <fullName evidence="4">Protein kinase</fullName>
    </submittedName>
</protein>
<dbReference type="SUPFAM" id="SSF56112">
    <property type="entry name" value="Protein kinase-like (PK-like)"/>
    <property type="match status" value="1"/>
</dbReference>
<organism evidence="4 5">
    <name type="scientific">Fervidibacillus albus</name>
    <dbReference type="NCBI Taxonomy" id="2980026"/>
    <lineage>
        <taxon>Bacteria</taxon>
        <taxon>Bacillati</taxon>
        <taxon>Bacillota</taxon>
        <taxon>Bacilli</taxon>
        <taxon>Bacillales</taxon>
        <taxon>Bacillaceae</taxon>
        <taxon>Fervidibacillus</taxon>
    </lineage>
</organism>
<keyword evidence="4" id="KW-0418">Kinase</keyword>
<dbReference type="Gene3D" id="1.10.510.10">
    <property type="entry name" value="Transferase(Phosphotransferase) domain 1"/>
    <property type="match status" value="1"/>
</dbReference>
<proteinExistence type="predicted"/>
<keyword evidence="1" id="KW-0067">ATP-binding</keyword>
<evidence type="ECO:0000313" key="5">
    <source>
        <dbReference type="Proteomes" id="UP001164718"/>
    </source>
</evidence>
<keyword evidence="2" id="KW-1133">Transmembrane helix</keyword>
<dbReference type="AlphaFoldDB" id="A0A9E8LTZ0"/>
<dbReference type="InterPro" id="IPR000719">
    <property type="entry name" value="Prot_kinase_dom"/>
</dbReference>
<keyword evidence="2" id="KW-0472">Membrane</keyword>
<dbReference type="Proteomes" id="UP001164718">
    <property type="component" value="Chromosome"/>
</dbReference>
<evidence type="ECO:0000256" key="1">
    <source>
        <dbReference type="PROSITE-ProRule" id="PRU10141"/>
    </source>
</evidence>
<dbReference type="PANTHER" id="PTHR44167:SF31">
    <property type="entry name" value="PROTEIN CBG02007"/>
    <property type="match status" value="1"/>
</dbReference>
<feature type="binding site" evidence="1">
    <location>
        <position position="54"/>
    </location>
    <ligand>
        <name>ATP</name>
        <dbReference type="ChEBI" id="CHEBI:30616"/>
    </ligand>
</feature>
<evidence type="ECO:0000256" key="2">
    <source>
        <dbReference type="SAM" id="Phobius"/>
    </source>
</evidence>
<dbReference type="GO" id="GO:0004674">
    <property type="term" value="F:protein serine/threonine kinase activity"/>
    <property type="evidence" value="ECO:0007669"/>
    <property type="project" value="TreeGrafter"/>
</dbReference>
<dbReference type="PROSITE" id="PS00107">
    <property type="entry name" value="PROTEIN_KINASE_ATP"/>
    <property type="match status" value="1"/>
</dbReference>
<dbReference type="GO" id="GO:0005524">
    <property type="term" value="F:ATP binding"/>
    <property type="evidence" value="ECO:0007669"/>
    <property type="project" value="UniProtKB-UniRule"/>
</dbReference>
<evidence type="ECO:0000259" key="3">
    <source>
        <dbReference type="PROSITE" id="PS50011"/>
    </source>
</evidence>
<dbReference type="KEGG" id="faf:OE104_13180"/>
<dbReference type="InterPro" id="IPR017441">
    <property type="entry name" value="Protein_kinase_ATP_BS"/>
</dbReference>
<keyword evidence="2" id="KW-0812">Transmembrane</keyword>
<dbReference type="GO" id="GO:0005737">
    <property type="term" value="C:cytoplasm"/>
    <property type="evidence" value="ECO:0007669"/>
    <property type="project" value="TreeGrafter"/>
</dbReference>
<reference evidence="4" key="1">
    <citation type="submission" date="2022-09" db="EMBL/GenBank/DDBJ databases">
        <title>Complete Genomes of Fervidibacillus albus and Fervidibacillus halotolerans isolated from tidal flat sediments.</title>
        <authorList>
            <person name="Kwon K.K."/>
            <person name="Yang S.-H."/>
            <person name="Park M.J."/>
            <person name="Oh H.-M."/>
        </authorList>
    </citation>
    <scope>NUCLEOTIDE SEQUENCE</scope>
    <source>
        <strain evidence="4">MEBiC13591</strain>
    </source>
</reference>
<dbReference type="Pfam" id="PF00069">
    <property type="entry name" value="Pkinase"/>
    <property type="match status" value="1"/>
</dbReference>
<feature type="domain" description="Protein kinase" evidence="3">
    <location>
        <begin position="27"/>
        <end position="276"/>
    </location>
</feature>
<dbReference type="SMART" id="SM00220">
    <property type="entry name" value="S_TKc"/>
    <property type="match status" value="1"/>
</dbReference>
<dbReference type="RefSeq" id="WP_275417253.1">
    <property type="nucleotide sequence ID" value="NZ_CP106878.1"/>
</dbReference>
<evidence type="ECO:0000313" key="4">
    <source>
        <dbReference type="EMBL" id="WAA09472.1"/>
    </source>
</evidence>
<dbReference type="EMBL" id="CP106878">
    <property type="protein sequence ID" value="WAA09472.1"/>
    <property type="molecule type" value="Genomic_DNA"/>
</dbReference>
<gene>
    <name evidence="4" type="ORF">OE104_13180</name>
</gene>
<dbReference type="InterPro" id="IPR011009">
    <property type="entry name" value="Kinase-like_dom_sf"/>
</dbReference>
<dbReference type="PROSITE" id="PS50011">
    <property type="entry name" value="PROTEIN_KINASE_DOM"/>
    <property type="match status" value="1"/>
</dbReference>
<name>A0A9E8LTZ0_9BACI</name>
<keyword evidence="1" id="KW-0547">Nucleotide-binding</keyword>
<dbReference type="PANTHER" id="PTHR44167">
    <property type="entry name" value="OVARIAN-SPECIFIC SERINE/THREONINE-PROTEIN KINASE LOK-RELATED"/>
    <property type="match status" value="1"/>
</dbReference>